<keyword evidence="3" id="KW-0067">ATP-binding</keyword>
<dbReference type="InterPro" id="IPR039430">
    <property type="entry name" value="Thymidylate_kin-like_dom"/>
</dbReference>
<dbReference type="InterPro" id="IPR027417">
    <property type="entry name" value="P-loop_NTPase"/>
</dbReference>
<comment type="similarity">
    <text evidence="1">Belongs to the thymidylate kinase family.</text>
</comment>
<evidence type="ECO:0000313" key="6">
    <source>
        <dbReference type="Proteomes" id="UP000178534"/>
    </source>
</evidence>
<dbReference type="GO" id="GO:0006227">
    <property type="term" value="P:dUDP biosynthetic process"/>
    <property type="evidence" value="ECO:0007669"/>
    <property type="project" value="TreeGrafter"/>
</dbReference>
<dbReference type="STRING" id="1798665.A2942_03450"/>
<dbReference type="PANTHER" id="PTHR10344:SF4">
    <property type="entry name" value="UMP-CMP KINASE 2, MITOCHONDRIAL"/>
    <property type="match status" value="1"/>
</dbReference>
<dbReference type="Proteomes" id="UP000178534">
    <property type="component" value="Unassembled WGS sequence"/>
</dbReference>
<gene>
    <name evidence="5" type="ORF">A2942_03450</name>
</gene>
<dbReference type="GO" id="GO:0005737">
    <property type="term" value="C:cytoplasm"/>
    <property type="evidence" value="ECO:0007669"/>
    <property type="project" value="TreeGrafter"/>
</dbReference>
<evidence type="ECO:0000313" key="5">
    <source>
        <dbReference type="EMBL" id="OGZ11038.1"/>
    </source>
</evidence>
<dbReference type="PANTHER" id="PTHR10344">
    <property type="entry name" value="THYMIDYLATE KINASE"/>
    <property type="match status" value="1"/>
</dbReference>
<dbReference type="Gene3D" id="3.40.50.300">
    <property type="entry name" value="P-loop containing nucleotide triphosphate hydrolases"/>
    <property type="match status" value="1"/>
</dbReference>
<dbReference type="SUPFAM" id="SSF52540">
    <property type="entry name" value="P-loop containing nucleoside triphosphate hydrolases"/>
    <property type="match status" value="1"/>
</dbReference>
<proteinExistence type="inferred from homology"/>
<name>A0A1G2DE39_9BACT</name>
<protein>
    <recommendedName>
        <fullName evidence="4">Thymidylate kinase-like domain-containing protein</fullName>
    </recommendedName>
</protein>
<dbReference type="EMBL" id="MHLP01000044">
    <property type="protein sequence ID" value="OGZ11038.1"/>
    <property type="molecule type" value="Genomic_DNA"/>
</dbReference>
<comment type="caution">
    <text evidence="5">The sequence shown here is derived from an EMBL/GenBank/DDBJ whole genome shotgun (WGS) entry which is preliminary data.</text>
</comment>
<dbReference type="Pfam" id="PF02223">
    <property type="entry name" value="Thymidylate_kin"/>
    <property type="match status" value="1"/>
</dbReference>
<reference evidence="5 6" key="1">
    <citation type="journal article" date="2016" name="Nat. Commun.">
        <title>Thousands of microbial genomes shed light on interconnected biogeochemical processes in an aquifer system.</title>
        <authorList>
            <person name="Anantharaman K."/>
            <person name="Brown C.T."/>
            <person name="Hug L.A."/>
            <person name="Sharon I."/>
            <person name="Castelle C.J."/>
            <person name="Probst A.J."/>
            <person name="Thomas B.C."/>
            <person name="Singh A."/>
            <person name="Wilkins M.J."/>
            <person name="Karaoz U."/>
            <person name="Brodie E.L."/>
            <person name="Williams K.H."/>
            <person name="Hubbard S.S."/>
            <person name="Banfield J.F."/>
        </authorList>
    </citation>
    <scope>NUCLEOTIDE SEQUENCE [LARGE SCALE GENOMIC DNA]</scope>
</reference>
<evidence type="ECO:0000256" key="2">
    <source>
        <dbReference type="ARBA" id="ARBA00022741"/>
    </source>
</evidence>
<accession>A0A1G2DE39</accession>
<evidence type="ECO:0000256" key="3">
    <source>
        <dbReference type="ARBA" id="ARBA00022840"/>
    </source>
</evidence>
<dbReference type="GO" id="GO:0006233">
    <property type="term" value="P:dTDP biosynthetic process"/>
    <property type="evidence" value="ECO:0007669"/>
    <property type="project" value="TreeGrafter"/>
</dbReference>
<dbReference type="GO" id="GO:0006235">
    <property type="term" value="P:dTTP biosynthetic process"/>
    <property type="evidence" value="ECO:0007669"/>
    <property type="project" value="TreeGrafter"/>
</dbReference>
<evidence type="ECO:0000256" key="1">
    <source>
        <dbReference type="ARBA" id="ARBA00009776"/>
    </source>
</evidence>
<keyword evidence="2" id="KW-0547">Nucleotide-binding</keyword>
<sequence length="227" mass="25692">MKGKLIVIDGTDGSGKGTQSALLIERLSREGKEAKLADFPQYGQSSAFFVEKYLRGEYGTLESVDAYKASLFYALDRYDASFHMRKWLDLGTIIVSNRYVSSNMGHQAGKIADPKEREKFLAWLKDLEYGMLAIPRPDVNILLFMPPEVGQSLVDKKGDRAYTQGKKRDLHEGDIEHLRHASKAYREVALREGWRIINCVKEDGATPRAIEAIHEEVYEHLKTKGVV</sequence>
<dbReference type="AlphaFoldDB" id="A0A1G2DE39"/>
<feature type="domain" description="Thymidylate kinase-like" evidence="4">
    <location>
        <begin position="8"/>
        <end position="187"/>
    </location>
</feature>
<evidence type="ECO:0000259" key="4">
    <source>
        <dbReference type="Pfam" id="PF02223"/>
    </source>
</evidence>
<organism evidence="5 6">
    <name type="scientific">Candidatus Lloydbacteria bacterium RIFCSPLOWO2_01_FULL_50_20</name>
    <dbReference type="NCBI Taxonomy" id="1798665"/>
    <lineage>
        <taxon>Bacteria</taxon>
        <taxon>Candidatus Lloydiibacteriota</taxon>
    </lineage>
</organism>
<dbReference type="GO" id="GO:0004798">
    <property type="term" value="F:dTMP kinase activity"/>
    <property type="evidence" value="ECO:0007669"/>
    <property type="project" value="TreeGrafter"/>
</dbReference>
<dbReference type="GO" id="GO:0005524">
    <property type="term" value="F:ATP binding"/>
    <property type="evidence" value="ECO:0007669"/>
    <property type="project" value="UniProtKB-KW"/>
</dbReference>